<evidence type="ECO:0000259" key="2">
    <source>
        <dbReference type="Pfam" id="PF07839"/>
    </source>
</evidence>
<evidence type="ECO:0000313" key="4">
    <source>
        <dbReference type="Proteomes" id="UP001327560"/>
    </source>
</evidence>
<dbReference type="Pfam" id="PF07839">
    <property type="entry name" value="CaM_binding"/>
    <property type="match status" value="1"/>
</dbReference>
<name>A0AAQ3QEZ7_9LILI</name>
<feature type="domain" description="Calmodulin-binding" evidence="2">
    <location>
        <begin position="373"/>
        <end position="483"/>
    </location>
</feature>
<feature type="region of interest" description="Disordered" evidence="1">
    <location>
        <begin position="1"/>
        <end position="451"/>
    </location>
</feature>
<evidence type="ECO:0000313" key="3">
    <source>
        <dbReference type="EMBL" id="WOL08564.1"/>
    </source>
</evidence>
<feature type="compositionally biased region" description="Basic and acidic residues" evidence="1">
    <location>
        <begin position="344"/>
        <end position="354"/>
    </location>
</feature>
<dbReference type="AlphaFoldDB" id="A0AAQ3QEZ7"/>
<feature type="compositionally biased region" description="Basic and acidic residues" evidence="1">
    <location>
        <begin position="319"/>
        <end position="335"/>
    </location>
</feature>
<dbReference type="EMBL" id="CP136894">
    <property type="protein sequence ID" value="WOL08564.1"/>
    <property type="molecule type" value="Genomic_DNA"/>
</dbReference>
<proteinExistence type="predicted"/>
<sequence length="490" mass="53165">MATPKPSTHVRRSSLSSAPASLDDPLRRKTTKSSVPNSPELEAHPAARKSLNKSVSDTATKVGKTPSIANATAGATKSRLPARKPAAEKPPSPSRQPIKPSSPSRQTTKPSSPSRQPTKPSSPSRQPIKQSSPSRRPTKPAAVVSNVAKDRTAKPSATIFPRATFSSKPTSTPARPSLKTGGTAQSSVRGKSPASVISIRKETGGASRRASEEPVAADETDLKEVEIHNEEHETVSVTSMDDHVSEEHSEHNKTSIEEKAGEVNTDNLDDVVDENSEQVTEDNNEEHTADEKAVEEHEASPLKQELDDDDNYEGNQVDDSAKEELLQDIEEKPDAEIIEDPEDEPHTEVEKLETETEVADLVAVTPEKIEAEEEEKEVEEEEEKPPTADPEKTEDDTEKNKASMAEAEATPEKNEVEAEESNEKIVEEKGGEEAASKKQAAAAVQAKKEAQISNDVIEETRSKLLEKKKSKVRALVGAFETVMQLQDSES</sequence>
<feature type="compositionally biased region" description="Basic and acidic residues" evidence="1">
    <location>
        <begin position="285"/>
        <end position="300"/>
    </location>
</feature>
<gene>
    <name evidence="3" type="ORF">Cni_G17317</name>
</gene>
<feature type="compositionally biased region" description="Low complexity" evidence="1">
    <location>
        <begin position="13"/>
        <end position="23"/>
    </location>
</feature>
<evidence type="ECO:0000256" key="1">
    <source>
        <dbReference type="SAM" id="MobiDB-lite"/>
    </source>
</evidence>
<dbReference type="GO" id="GO:0005516">
    <property type="term" value="F:calmodulin binding"/>
    <property type="evidence" value="ECO:0007669"/>
    <property type="project" value="InterPro"/>
</dbReference>
<accession>A0AAQ3QEZ7</accession>
<dbReference type="Proteomes" id="UP001327560">
    <property type="component" value="Chromosome 5"/>
</dbReference>
<feature type="compositionally biased region" description="Polar residues" evidence="1">
    <location>
        <begin position="164"/>
        <end position="189"/>
    </location>
</feature>
<feature type="compositionally biased region" description="Acidic residues" evidence="1">
    <location>
        <begin position="267"/>
        <end position="284"/>
    </location>
</feature>
<feature type="compositionally biased region" description="Acidic residues" evidence="1">
    <location>
        <begin position="370"/>
        <end position="383"/>
    </location>
</feature>
<reference evidence="3 4" key="1">
    <citation type="submission" date="2023-10" db="EMBL/GenBank/DDBJ databases">
        <title>Chromosome-scale genome assembly provides insights into flower coloration mechanisms of Canna indica.</title>
        <authorList>
            <person name="Li C."/>
        </authorList>
    </citation>
    <scope>NUCLEOTIDE SEQUENCE [LARGE SCALE GENOMIC DNA]</scope>
    <source>
        <tissue evidence="3">Flower</tissue>
    </source>
</reference>
<organism evidence="3 4">
    <name type="scientific">Canna indica</name>
    <name type="common">Indian-shot</name>
    <dbReference type="NCBI Taxonomy" id="4628"/>
    <lineage>
        <taxon>Eukaryota</taxon>
        <taxon>Viridiplantae</taxon>
        <taxon>Streptophyta</taxon>
        <taxon>Embryophyta</taxon>
        <taxon>Tracheophyta</taxon>
        <taxon>Spermatophyta</taxon>
        <taxon>Magnoliopsida</taxon>
        <taxon>Liliopsida</taxon>
        <taxon>Zingiberales</taxon>
        <taxon>Cannaceae</taxon>
        <taxon>Canna</taxon>
    </lineage>
</organism>
<dbReference type="PANTHER" id="PTHR33349">
    <property type="entry name" value="EMB|CAB62594.1"/>
    <property type="match status" value="1"/>
</dbReference>
<dbReference type="PANTHER" id="PTHR33349:SF20">
    <property type="entry name" value="CHROMO DOMAIN CEC-LIKE PROTEIN"/>
    <property type="match status" value="1"/>
</dbReference>
<feature type="compositionally biased region" description="Basic and acidic residues" evidence="1">
    <location>
        <begin position="410"/>
        <end position="436"/>
    </location>
</feature>
<keyword evidence="4" id="KW-1185">Reference proteome</keyword>
<protein>
    <recommendedName>
        <fullName evidence="2">Calmodulin-binding domain-containing protein</fullName>
    </recommendedName>
</protein>
<feature type="compositionally biased region" description="Polar residues" evidence="1">
    <location>
        <begin position="99"/>
        <end position="135"/>
    </location>
</feature>
<dbReference type="InterPro" id="IPR012417">
    <property type="entry name" value="CaM-bd_dom_pln"/>
</dbReference>
<feature type="compositionally biased region" description="Basic and acidic residues" evidence="1">
    <location>
        <begin position="220"/>
        <end position="261"/>
    </location>
</feature>